<reference evidence="5 6" key="1">
    <citation type="submission" date="2020-08" db="EMBL/GenBank/DDBJ databases">
        <title>Amycolatopsis echigonensis JCM 21831.</title>
        <authorList>
            <person name="Tedsree N."/>
            <person name="Kuncharoen N."/>
            <person name="Likhitwitayawuid K."/>
            <person name="Tanasupawat S."/>
        </authorList>
    </citation>
    <scope>NUCLEOTIDE SEQUENCE [LARGE SCALE GENOMIC DNA]</scope>
    <source>
        <strain evidence="5 6">JCM 21831</strain>
    </source>
</reference>
<dbReference type="SMART" id="SM00342">
    <property type="entry name" value="HTH_ARAC"/>
    <property type="match status" value="1"/>
</dbReference>
<keyword evidence="3" id="KW-0804">Transcription</keyword>
<dbReference type="Pfam" id="PF14525">
    <property type="entry name" value="AraC_binding_2"/>
    <property type="match status" value="1"/>
</dbReference>
<dbReference type="Pfam" id="PF12833">
    <property type="entry name" value="HTH_18"/>
    <property type="match status" value="1"/>
</dbReference>
<dbReference type="InterPro" id="IPR035418">
    <property type="entry name" value="AraC-bd_2"/>
</dbReference>
<evidence type="ECO:0000259" key="4">
    <source>
        <dbReference type="PROSITE" id="PS01124"/>
    </source>
</evidence>
<dbReference type="SUPFAM" id="SSF46689">
    <property type="entry name" value="Homeodomain-like"/>
    <property type="match status" value="2"/>
</dbReference>
<comment type="caution">
    <text evidence="5">The sequence shown here is derived from an EMBL/GenBank/DDBJ whole genome shotgun (WGS) entry which is preliminary data.</text>
</comment>
<evidence type="ECO:0000256" key="3">
    <source>
        <dbReference type="ARBA" id="ARBA00023163"/>
    </source>
</evidence>
<dbReference type="PROSITE" id="PS01124">
    <property type="entry name" value="HTH_ARAC_FAMILY_2"/>
    <property type="match status" value="1"/>
</dbReference>
<sequence length="331" mass="36026">MTATPNRPLPGTSPRWSTDVVRTADRDEAQQEISQVFSPHTLEVVGPGQDLDVALRARRTDSITVADIRHGTEVVVRPGRLHSYYEINVPLRGHTLSQCGPDEIESGAGRAAVLTPTEESSMHWSADCAQLAVKVSRHVVERTVEAALGSPPDEAVHFAVGFDLTGSPGRNWLRAVLLLRDAVDSGAPDLVLRPLEELVVGQLLAAQPNNFSDRLLHDAARPARPRMLSRVIDVIDADPAAPHTVADLARIAGTSVRSLQAAFSEHLGLTPTEYLRRVRLARAHQDLQNAAPGDGLSVSDIAFRWGFGHVPRFAAAYRERYGQLPSQTLRT</sequence>
<dbReference type="AlphaFoldDB" id="A0A8E1W3T6"/>
<dbReference type="InterPro" id="IPR018060">
    <property type="entry name" value="HTH_AraC"/>
</dbReference>
<dbReference type="EMBL" id="JACJHR010000058">
    <property type="protein sequence ID" value="MBB2503708.1"/>
    <property type="molecule type" value="Genomic_DNA"/>
</dbReference>
<protein>
    <submittedName>
        <fullName evidence="5">AraC family transcriptional regulator</fullName>
    </submittedName>
</protein>
<dbReference type="Gene3D" id="1.10.10.60">
    <property type="entry name" value="Homeodomain-like"/>
    <property type="match status" value="1"/>
</dbReference>
<evidence type="ECO:0000313" key="6">
    <source>
        <dbReference type="Proteomes" id="UP000550260"/>
    </source>
</evidence>
<dbReference type="GO" id="GO:0043565">
    <property type="term" value="F:sequence-specific DNA binding"/>
    <property type="evidence" value="ECO:0007669"/>
    <property type="project" value="InterPro"/>
</dbReference>
<dbReference type="PANTHER" id="PTHR46796">
    <property type="entry name" value="HTH-TYPE TRANSCRIPTIONAL ACTIVATOR RHAS-RELATED"/>
    <property type="match status" value="1"/>
</dbReference>
<evidence type="ECO:0000256" key="2">
    <source>
        <dbReference type="ARBA" id="ARBA00023125"/>
    </source>
</evidence>
<feature type="domain" description="HTH araC/xylS-type" evidence="4">
    <location>
        <begin position="229"/>
        <end position="331"/>
    </location>
</feature>
<dbReference type="Proteomes" id="UP000550260">
    <property type="component" value="Unassembled WGS sequence"/>
</dbReference>
<name>A0A8E1W3T6_9PSEU</name>
<gene>
    <name evidence="5" type="ORF">H5411_31790</name>
</gene>
<dbReference type="RefSeq" id="WP_183125954.1">
    <property type="nucleotide sequence ID" value="NZ_JACJHR010000058.1"/>
</dbReference>
<keyword evidence="2" id="KW-0238">DNA-binding</keyword>
<accession>A0A8E1W3T6</accession>
<dbReference type="InterPro" id="IPR050204">
    <property type="entry name" value="AraC_XylS_family_regulators"/>
</dbReference>
<dbReference type="InterPro" id="IPR009057">
    <property type="entry name" value="Homeodomain-like_sf"/>
</dbReference>
<dbReference type="PANTHER" id="PTHR46796:SF12">
    <property type="entry name" value="HTH-TYPE DNA-BINDING TRANSCRIPTIONAL ACTIVATOR EUTR"/>
    <property type="match status" value="1"/>
</dbReference>
<organism evidence="5 6">
    <name type="scientific">Amycolatopsis echigonensis</name>
    <dbReference type="NCBI Taxonomy" id="2576905"/>
    <lineage>
        <taxon>Bacteria</taxon>
        <taxon>Bacillati</taxon>
        <taxon>Actinomycetota</taxon>
        <taxon>Actinomycetes</taxon>
        <taxon>Pseudonocardiales</taxon>
        <taxon>Pseudonocardiaceae</taxon>
        <taxon>Amycolatopsis</taxon>
    </lineage>
</organism>
<evidence type="ECO:0000313" key="5">
    <source>
        <dbReference type="EMBL" id="MBB2503708.1"/>
    </source>
</evidence>
<dbReference type="GO" id="GO:0003700">
    <property type="term" value="F:DNA-binding transcription factor activity"/>
    <property type="evidence" value="ECO:0007669"/>
    <property type="project" value="InterPro"/>
</dbReference>
<keyword evidence="1" id="KW-0805">Transcription regulation</keyword>
<evidence type="ECO:0000256" key="1">
    <source>
        <dbReference type="ARBA" id="ARBA00023015"/>
    </source>
</evidence>
<proteinExistence type="predicted"/>